<feature type="compositionally biased region" description="Polar residues" evidence="1">
    <location>
        <begin position="247"/>
        <end position="261"/>
    </location>
</feature>
<proteinExistence type="predicted"/>
<dbReference type="EMBL" id="JADBJN010000002">
    <property type="protein sequence ID" value="KAG5677419.1"/>
    <property type="molecule type" value="Genomic_DNA"/>
</dbReference>
<name>A0A9J6C6G5_POLVA</name>
<accession>A0A9J6C6G5</accession>
<reference evidence="2" key="1">
    <citation type="submission" date="2021-03" db="EMBL/GenBank/DDBJ databases">
        <title>Chromosome level genome of the anhydrobiotic midge Polypedilum vanderplanki.</title>
        <authorList>
            <person name="Yoshida Y."/>
            <person name="Kikawada T."/>
            <person name="Gusev O."/>
        </authorList>
    </citation>
    <scope>NUCLEOTIDE SEQUENCE</scope>
    <source>
        <strain evidence="2">NIAS01</strain>
        <tissue evidence="2">Whole body or cell culture</tissue>
    </source>
</reference>
<feature type="compositionally biased region" description="Low complexity" evidence="1">
    <location>
        <begin position="221"/>
        <end position="240"/>
    </location>
</feature>
<evidence type="ECO:0000313" key="2">
    <source>
        <dbReference type="EMBL" id="KAG5677419.1"/>
    </source>
</evidence>
<gene>
    <name evidence="2" type="ORF">PVAND_007177</name>
</gene>
<dbReference type="OrthoDB" id="7426044at2759"/>
<feature type="compositionally biased region" description="Acidic residues" evidence="1">
    <location>
        <begin position="264"/>
        <end position="273"/>
    </location>
</feature>
<organism evidence="2 3">
    <name type="scientific">Polypedilum vanderplanki</name>
    <name type="common">Sleeping chironomid midge</name>
    <dbReference type="NCBI Taxonomy" id="319348"/>
    <lineage>
        <taxon>Eukaryota</taxon>
        <taxon>Metazoa</taxon>
        <taxon>Ecdysozoa</taxon>
        <taxon>Arthropoda</taxon>
        <taxon>Hexapoda</taxon>
        <taxon>Insecta</taxon>
        <taxon>Pterygota</taxon>
        <taxon>Neoptera</taxon>
        <taxon>Endopterygota</taxon>
        <taxon>Diptera</taxon>
        <taxon>Nematocera</taxon>
        <taxon>Chironomoidea</taxon>
        <taxon>Chironomidae</taxon>
        <taxon>Chironominae</taxon>
        <taxon>Polypedilum</taxon>
        <taxon>Polypedilum</taxon>
    </lineage>
</organism>
<evidence type="ECO:0000256" key="1">
    <source>
        <dbReference type="SAM" id="MobiDB-lite"/>
    </source>
</evidence>
<comment type="caution">
    <text evidence="2">The sequence shown here is derived from an EMBL/GenBank/DDBJ whole genome shotgun (WGS) entry which is preliminary data.</text>
</comment>
<keyword evidence="3" id="KW-1185">Reference proteome</keyword>
<sequence length="273" mass="32618">MARASGIIKLKFPCMHTNTHKSAVRKHRSPQVMSHRQLFNVHMHFTSDAWIKILPFQFSILLLLATTATLATAQQQAAKQPQFQIRVEAKKTEQDQELSPATLQQIRARQLAQQQHQQQQSAEFYSEEEEMKKIFQLWICPEGATFHQVHLICMPPSDENICQQSSKYHFVNDYLYKPINMEEFQSKPNVSLRYHERYYPENIYSDDRQEYDDEHERAPTQQHQNAYRQQQQQQQQNAYRSPDEINISLQQRRPYFAQTTSRYEDEEQYNYEK</sequence>
<protein>
    <submittedName>
        <fullName evidence="2">Uncharacterized protein</fullName>
    </submittedName>
</protein>
<dbReference type="AlphaFoldDB" id="A0A9J6C6G5"/>
<feature type="region of interest" description="Disordered" evidence="1">
    <location>
        <begin position="209"/>
        <end position="273"/>
    </location>
</feature>
<dbReference type="Proteomes" id="UP001107558">
    <property type="component" value="Chromosome 2"/>
</dbReference>
<evidence type="ECO:0000313" key="3">
    <source>
        <dbReference type="Proteomes" id="UP001107558"/>
    </source>
</evidence>